<protein>
    <submittedName>
        <fullName evidence="2">Uncharacterized protein</fullName>
    </submittedName>
</protein>
<reference evidence="2" key="1">
    <citation type="journal article" date="2020" name="Stud. Mycol.">
        <title>101 Dothideomycetes genomes: a test case for predicting lifestyles and emergence of pathogens.</title>
        <authorList>
            <person name="Haridas S."/>
            <person name="Albert R."/>
            <person name="Binder M."/>
            <person name="Bloem J."/>
            <person name="Labutti K."/>
            <person name="Salamov A."/>
            <person name="Andreopoulos B."/>
            <person name="Baker S."/>
            <person name="Barry K."/>
            <person name="Bills G."/>
            <person name="Bluhm B."/>
            <person name="Cannon C."/>
            <person name="Castanera R."/>
            <person name="Culley D."/>
            <person name="Daum C."/>
            <person name="Ezra D."/>
            <person name="Gonzalez J."/>
            <person name="Henrissat B."/>
            <person name="Kuo A."/>
            <person name="Liang C."/>
            <person name="Lipzen A."/>
            <person name="Lutzoni F."/>
            <person name="Magnuson J."/>
            <person name="Mondo S."/>
            <person name="Nolan M."/>
            <person name="Ohm R."/>
            <person name="Pangilinan J."/>
            <person name="Park H.-J."/>
            <person name="Ramirez L."/>
            <person name="Alfaro M."/>
            <person name="Sun H."/>
            <person name="Tritt A."/>
            <person name="Yoshinaga Y."/>
            <person name="Zwiers L.-H."/>
            <person name="Turgeon B."/>
            <person name="Goodwin S."/>
            <person name="Spatafora J."/>
            <person name="Crous P."/>
            <person name="Grigoriev I."/>
        </authorList>
    </citation>
    <scope>NUCLEOTIDE SEQUENCE</scope>
    <source>
        <strain evidence="2">CBS 690.94</strain>
    </source>
</reference>
<proteinExistence type="predicted"/>
<dbReference type="Proteomes" id="UP000799764">
    <property type="component" value="Unassembled WGS sequence"/>
</dbReference>
<evidence type="ECO:0000313" key="3">
    <source>
        <dbReference type="Proteomes" id="UP000799764"/>
    </source>
</evidence>
<feature type="transmembrane region" description="Helical" evidence="1">
    <location>
        <begin position="131"/>
        <end position="149"/>
    </location>
</feature>
<comment type="caution">
    <text evidence="2">The sequence shown here is derived from an EMBL/GenBank/DDBJ whole genome shotgun (WGS) entry which is preliminary data.</text>
</comment>
<sequence>MGCEGRACHGCQRRPRANEEKPRLRACEPVLPANVPSPSRKDAMLPNESTNVMSCHHAMLALTEAKSRPVVWTSNSFPSVRRCLVLPWSHSAKMHLSRLPAVPSWLRLGPRPRPQQRAQLQPRLPRKAGRWILGICYASCTLQASIMVWHWISGFGAMLDVYLVGSPALVMLLRRSLHLYQAGVMAMVWQS</sequence>
<evidence type="ECO:0000313" key="2">
    <source>
        <dbReference type="EMBL" id="KAF2437689.1"/>
    </source>
</evidence>
<keyword evidence="1" id="KW-1133">Transmembrane helix</keyword>
<dbReference type="AlphaFoldDB" id="A0A9P4U488"/>
<evidence type="ECO:0000256" key="1">
    <source>
        <dbReference type="SAM" id="Phobius"/>
    </source>
</evidence>
<dbReference type="EMBL" id="MU001515">
    <property type="protein sequence ID" value="KAF2437689.1"/>
    <property type="molecule type" value="Genomic_DNA"/>
</dbReference>
<organism evidence="2 3">
    <name type="scientific">Karstenula rhodostoma CBS 690.94</name>
    <dbReference type="NCBI Taxonomy" id="1392251"/>
    <lineage>
        <taxon>Eukaryota</taxon>
        <taxon>Fungi</taxon>
        <taxon>Dikarya</taxon>
        <taxon>Ascomycota</taxon>
        <taxon>Pezizomycotina</taxon>
        <taxon>Dothideomycetes</taxon>
        <taxon>Pleosporomycetidae</taxon>
        <taxon>Pleosporales</taxon>
        <taxon>Massarineae</taxon>
        <taxon>Didymosphaeriaceae</taxon>
        <taxon>Karstenula</taxon>
    </lineage>
</organism>
<keyword evidence="3" id="KW-1185">Reference proteome</keyword>
<keyword evidence="1" id="KW-0812">Transmembrane</keyword>
<gene>
    <name evidence="2" type="ORF">P171DRAFT_179970</name>
</gene>
<accession>A0A9P4U488</accession>
<keyword evidence="1" id="KW-0472">Membrane</keyword>
<name>A0A9P4U488_9PLEO</name>